<keyword evidence="2" id="KW-1185">Reference proteome</keyword>
<dbReference type="EMBL" id="WOCE01000020">
    <property type="protein sequence ID" value="KAE9591189.1"/>
    <property type="molecule type" value="Genomic_DNA"/>
</dbReference>
<evidence type="ECO:0000313" key="1">
    <source>
        <dbReference type="EMBL" id="KAE9591189.1"/>
    </source>
</evidence>
<evidence type="ECO:0000313" key="2">
    <source>
        <dbReference type="Proteomes" id="UP000447434"/>
    </source>
</evidence>
<dbReference type="OrthoDB" id="773761at2759"/>
<dbReference type="AlphaFoldDB" id="A0A6A4NV34"/>
<sequence length="62" mass="6939">MKEYNEAVKLSDDINGMISERSSFPAFGPETQRHASAIRRKITIFGTRLDSLQSLLSKNPGK</sequence>
<protein>
    <submittedName>
        <fullName evidence="1">Uncharacterized protein</fullName>
    </submittedName>
</protein>
<dbReference type="Proteomes" id="UP000447434">
    <property type="component" value="Chromosome 20"/>
</dbReference>
<comment type="caution">
    <text evidence="1">The sequence shown here is derived from an EMBL/GenBank/DDBJ whole genome shotgun (WGS) entry which is preliminary data.</text>
</comment>
<gene>
    <name evidence="1" type="ORF">Lalb_Chr20g0115771</name>
</gene>
<proteinExistence type="predicted"/>
<organism evidence="1 2">
    <name type="scientific">Lupinus albus</name>
    <name type="common">White lupine</name>
    <name type="synonym">Lupinus termis</name>
    <dbReference type="NCBI Taxonomy" id="3870"/>
    <lineage>
        <taxon>Eukaryota</taxon>
        <taxon>Viridiplantae</taxon>
        <taxon>Streptophyta</taxon>
        <taxon>Embryophyta</taxon>
        <taxon>Tracheophyta</taxon>
        <taxon>Spermatophyta</taxon>
        <taxon>Magnoliopsida</taxon>
        <taxon>eudicotyledons</taxon>
        <taxon>Gunneridae</taxon>
        <taxon>Pentapetalae</taxon>
        <taxon>rosids</taxon>
        <taxon>fabids</taxon>
        <taxon>Fabales</taxon>
        <taxon>Fabaceae</taxon>
        <taxon>Papilionoideae</taxon>
        <taxon>50 kb inversion clade</taxon>
        <taxon>genistoids sensu lato</taxon>
        <taxon>core genistoids</taxon>
        <taxon>Genisteae</taxon>
        <taxon>Lupinus</taxon>
    </lineage>
</organism>
<name>A0A6A4NV34_LUPAL</name>
<accession>A0A6A4NV34</accession>
<reference evidence="2" key="1">
    <citation type="journal article" date="2020" name="Nat. Commun.">
        <title>Genome sequence of the cluster root forming white lupin.</title>
        <authorList>
            <person name="Hufnagel B."/>
            <person name="Marques A."/>
            <person name="Soriano A."/>
            <person name="Marques L."/>
            <person name="Divol F."/>
            <person name="Doumas P."/>
            <person name="Sallet E."/>
            <person name="Mancinotti D."/>
            <person name="Carrere S."/>
            <person name="Marande W."/>
            <person name="Arribat S."/>
            <person name="Keller J."/>
            <person name="Huneau C."/>
            <person name="Blein T."/>
            <person name="Aime D."/>
            <person name="Laguerre M."/>
            <person name="Taylor J."/>
            <person name="Schubert V."/>
            <person name="Nelson M."/>
            <person name="Geu-Flores F."/>
            <person name="Crespi M."/>
            <person name="Gallardo-Guerrero K."/>
            <person name="Delaux P.-M."/>
            <person name="Salse J."/>
            <person name="Berges H."/>
            <person name="Guyot R."/>
            <person name="Gouzy J."/>
            <person name="Peret B."/>
        </authorList>
    </citation>
    <scope>NUCLEOTIDE SEQUENCE [LARGE SCALE GENOMIC DNA]</scope>
    <source>
        <strain evidence="2">cv. Amiga</strain>
    </source>
</reference>